<dbReference type="Pfam" id="PF04502">
    <property type="entry name" value="Saf4_Yju2"/>
    <property type="match status" value="1"/>
</dbReference>
<evidence type="ECO:0000313" key="2">
    <source>
        <dbReference type="RefSeq" id="XP_021819676.1"/>
    </source>
</evidence>
<dbReference type="AlphaFoldDB" id="A0A6P5T0J4"/>
<organism evidence="1 2">
    <name type="scientific">Prunus avium</name>
    <name type="common">Cherry</name>
    <name type="synonym">Cerasus avium</name>
    <dbReference type="NCBI Taxonomy" id="42229"/>
    <lineage>
        <taxon>Eukaryota</taxon>
        <taxon>Viridiplantae</taxon>
        <taxon>Streptophyta</taxon>
        <taxon>Embryophyta</taxon>
        <taxon>Tracheophyta</taxon>
        <taxon>Spermatophyta</taxon>
        <taxon>Magnoliopsida</taxon>
        <taxon>eudicotyledons</taxon>
        <taxon>Gunneridae</taxon>
        <taxon>Pentapetalae</taxon>
        <taxon>rosids</taxon>
        <taxon>fabids</taxon>
        <taxon>Rosales</taxon>
        <taxon>Rosaceae</taxon>
        <taxon>Amygdaloideae</taxon>
        <taxon>Amygdaleae</taxon>
        <taxon>Prunus</taxon>
    </lineage>
</organism>
<dbReference type="InterPro" id="IPR007590">
    <property type="entry name" value="Saf4/Yju2"/>
</dbReference>
<sequence length="128" mass="15097">MAKGTKLNSRKEEALGEEFWEVWKDHTFRFCFNCTQCSAEIVIRTDPQYSHLAVEGGASKFCSHFIPWLPPRVEEKEKLVPYTDPNWQEKREEVLVNRIQQIIDKRIQKRKIEEAGDAMKSLDSKREI</sequence>
<accession>A0A6P5T0J4</accession>
<evidence type="ECO:0000313" key="1">
    <source>
        <dbReference type="Proteomes" id="UP000515124"/>
    </source>
</evidence>
<dbReference type="RefSeq" id="XP_021819676.1">
    <property type="nucleotide sequence ID" value="XM_021963984.1"/>
</dbReference>
<gene>
    <name evidence="2" type="primary">LOC110761501</name>
</gene>
<dbReference type="PANTHER" id="PTHR12111:SF13">
    <property type="entry name" value="LIM ZINC-BINDING DOMAIN-CONTAINING PROTEIN"/>
    <property type="match status" value="1"/>
</dbReference>
<keyword evidence="1" id="KW-1185">Reference proteome</keyword>
<dbReference type="Proteomes" id="UP000515124">
    <property type="component" value="Unplaced"/>
</dbReference>
<reference evidence="2" key="1">
    <citation type="submission" date="2025-08" db="UniProtKB">
        <authorList>
            <consortium name="RefSeq"/>
        </authorList>
    </citation>
    <scope>IDENTIFICATION</scope>
</reference>
<proteinExistence type="predicted"/>
<protein>
    <submittedName>
        <fullName evidence="2">Pre-mRNA-splicing factor cwf16-like</fullName>
    </submittedName>
</protein>
<dbReference type="GeneID" id="110761501"/>
<dbReference type="KEGG" id="pavi:110761501"/>
<dbReference type="GO" id="GO:0000398">
    <property type="term" value="P:mRNA splicing, via spliceosome"/>
    <property type="evidence" value="ECO:0007669"/>
    <property type="project" value="InterPro"/>
</dbReference>
<dbReference type="PANTHER" id="PTHR12111">
    <property type="entry name" value="SPLICING FACTOR YJU2"/>
    <property type="match status" value="1"/>
</dbReference>
<name>A0A6P5T0J4_PRUAV</name>